<dbReference type="EMBL" id="KE344986">
    <property type="protein sequence ID" value="EXB88613.1"/>
    <property type="molecule type" value="Genomic_DNA"/>
</dbReference>
<evidence type="ECO:0000256" key="13">
    <source>
        <dbReference type="ARBA" id="ARBA00023136"/>
    </source>
</evidence>
<evidence type="ECO:0000256" key="6">
    <source>
        <dbReference type="ARBA" id="ARBA00022679"/>
    </source>
</evidence>
<keyword evidence="11 18" id="KW-0067">ATP-binding</keyword>
<keyword evidence="15" id="KW-0325">Glycoprotein</keyword>
<dbReference type="InterPro" id="IPR008271">
    <property type="entry name" value="Ser/Thr_kinase_AS"/>
</dbReference>
<comment type="catalytic activity">
    <reaction evidence="17">
        <text>L-seryl-[protein] + ATP = O-phospho-L-seryl-[protein] + ADP + H(+)</text>
        <dbReference type="Rhea" id="RHEA:17989"/>
        <dbReference type="Rhea" id="RHEA-COMP:9863"/>
        <dbReference type="Rhea" id="RHEA-COMP:11604"/>
        <dbReference type="ChEBI" id="CHEBI:15378"/>
        <dbReference type="ChEBI" id="CHEBI:29999"/>
        <dbReference type="ChEBI" id="CHEBI:30616"/>
        <dbReference type="ChEBI" id="CHEBI:83421"/>
        <dbReference type="ChEBI" id="CHEBI:456216"/>
        <dbReference type="EC" id="2.7.11.1"/>
    </reaction>
</comment>
<feature type="binding site" evidence="18">
    <location>
        <position position="623"/>
    </location>
    <ligand>
        <name>ATP</name>
        <dbReference type="ChEBI" id="CHEBI:30616"/>
    </ligand>
</feature>
<evidence type="ECO:0000256" key="8">
    <source>
        <dbReference type="ARBA" id="ARBA00022729"/>
    </source>
</evidence>
<dbReference type="SUPFAM" id="SSF56112">
    <property type="entry name" value="Protein kinase-like (PK-like)"/>
    <property type="match status" value="1"/>
</dbReference>
<comment type="subcellular location">
    <subcellularLocation>
        <location evidence="1">Cell membrane</location>
        <topology evidence="1">Single-pass type I membrane protein</topology>
    </subcellularLocation>
</comment>
<keyword evidence="14" id="KW-0675">Receptor</keyword>
<dbReference type="AlphaFoldDB" id="W9S4U0"/>
<dbReference type="Pfam" id="PF00069">
    <property type="entry name" value="Pkinase"/>
    <property type="match status" value="1"/>
</dbReference>
<dbReference type="GO" id="GO:0005886">
    <property type="term" value="C:plasma membrane"/>
    <property type="evidence" value="ECO:0007669"/>
    <property type="project" value="UniProtKB-SubCell"/>
</dbReference>
<comment type="catalytic activity">
    <reaction evidence="16">
        <text>L-threonyl-[protein] + ATP = O-phospho-L-threonyl-[protein] + ADP + H(+)</text>
        <dbReference type="Rhea" id="RHEA:46608"/>
        <dbReference type="Rhea" id="RHEA-COMP:11060"/>
        <dbReference type="Rhea" id="RHEA-COMP:11605"/>
        <dbReference type="ChEBI" id="CHEBI:15378"/>
        <dbReference type="ChEBI" id="CHEBI:30013"/>
        <dbReference type="ChEBI" id="CHEBI:30616"/>
        <dbReference type="ChEBI" id="CHEBI:61977"/>
        <dbReference type="ChEBI" id="CHEBI:456216"/>
        <dbReference type="EC" id="2.7.11.1"/>
    </reaction>
</comment>
<keyword evidence="8 20" id="KW-0732">Signal</keyword>
<feature type="signal peptide" evidence="20">
    <location>
        <begin position="1"/>
        <end position="29"/>
    </location>
</feature>
<evidence type="ECO:0000256" key="5">
    <source>
        <dbReference type="ARBA" id="ARBA00022553"/>
    </source>
</evidence>
<evidence type="ECO:0000313" key="22">
    <source>
        <dbReference type="EMBL" id="EXB88613.1"/>
    </source>
</evidence>
<dbReference type="PROSITE" id="PS50011">
    <property type="entry name" value="PROTEIN_KINASE_DOM"/>
    <property type="match status" value="1"/>
</dbReference>
<evidence type="ECO:0000256" key="17">
    <source>
        <dbReference type="ARBA" id="ARBA00048679"/>
    </source>
</evidence>
<dbReference type="GO" id="GO:0030247">
    <property type="term" value="F:polysaccharide binding"/>
    <property type="evidence" value="ECO:0007669"/>
    <property type="project" value="InterPro"/>
</dbReference>
<proteinExistence type="predicted"/>
<protein>
    <recommendedName>
        <fullName evidence="2">non-specific serine/threonine protein kinase</fullName>
        <ecNumber evidence="2">2.7.11.1</ecNumber>
    </recommendedName>
</protein>
<dbReference type="FunFam" id="3.30.200.20:FF:000214">
    <property type="entry name" value="WAK1-OsWAK receptor-like cytoplasmic kinase (OsWAK-RLCK)"/>
    <property type="match status" value="1"/>
</dbReference>
<feature type="transmembrane region" description="Helical" evidence="19">
    <location>
        <begin position="525"/>
        <end position="543"/>
    </location>
</feature>
<keyword evidence="23" id="KW-1185">Reference proteome</keyword>
<gene>
    <name evidence="22" type="ORF">L484_001836</name>
</gene>
<dbReference type="EC" id="2.7.11.1" evidence="2"/>
<sequence length="918" mass="102757">MNPSVSFSFSPLLLILLLLFLSSFFPIRAVDDDQDNPFPDCKLYCGEIKRISYPFRERKQPDYCSVPQGFVLDCESNTDRLLWNITSQSFLVLEINQSARILKIARVDIWDSICPETHSNTTLNSTLFNYTQKDINTTLLYNCHNSPESLTDLVKTFHCSANNVSLDGFFVRGTDLGSHKLSSSICAVIIVVPVLEDALKGLTISESSIGKVSRDAFEVEWNTMGEEECGDCINSDGRCGYNSSTDQDKFMCLLCPDDREAYGLSCVAPASVVYPAQMPDAHKNSSENENFSACTQPYECGDIKNLYFPFWGDGRPEICGHPGFNLSCMNNEYPVIHIQRLDYRLLNVSREINTMTLARLDLWDNPCSPDTSKNTTLDDIVAVNYPPTVVNLTLIYNCTKPEESLGQYFPNNFSCPKDDDRISYYVRNESQLQDLETEGLIRDRRGGVIQVPVFRIALDEIERSAADGVHSVLIKGFDVNYMEFPLCRECEWSSGRCGSNNSNGMVTCYCSGGREYLYVCPHSSGIGGGFVGILLMSIIFYIYQRRKRKQSAPRSLLSRDISSDISSVKDVEKGSSYHGVHLFTYEELVEATSCFDSTKELGDGGFGTVYYGKLRDGRVVAVKRLYENNFRRVEQFMNEVEILAHLRHKNLVSLYGCTSRHSHELLLVYEYIPNGTVADHLHGERAKPGALPWAIRLNIAVETASALKYLHASDVIHRDVKSTNILLDNNFSVKVADFGLSRLFPTHVTHVSTAPQGTPGYVDPEYHQCYQLTSKSDVFSFGVVLMELVSSLPAVDITRHRHDINLSTMAMNRILNHALHELVDPSLGFDTDPRVRKMITAVAELAFQCLQQDKDLRPCMVAVLDGLMAIQSGDYSTDNTERIDSAADETVLLKKGPLSPDSVAINWDSRITTPNASG</sequence>
<feature type="chain" id="PRO_5004929154" description="non-specific serine/threonine protein kinase" evidence="20">
    <location>
        <begin position="30"/>
        <end position="918"/>
    </location>
</feature>
<dbReference type="PROSITE" id="PS00107">
    <property type="entry name" value="PROTEIN_KINASE_ATP"/>
    <property type="match status" value="1"/>
</dbReference>
<dbReference type="GO" id="GO:0005524">
    <property type="term" value="F:ATP binding"/>
    <property type="evidence" value="ECO:0007669"/>
    <property type="project" value="UniProtKB-UniRule"/>
</dbReference>
<keyword evidence="12 19" id="KW-1133">Transmembrane helix</keyword>
<dbReference type="SMART" id="SM00220">
    <property type="entry name" value="S_TKc"/>
    <property type="match status" value="1"/>
</dbReference>
<evidence type="ECO:0000256" key="7">
    <source>
        <dbReference type="ARBA" id="ARBA00022692"/>
    </source>
</evidence>
<dbReference type="InterPro" id="IPR011009">
    <property type="entry name" value="Kinase-like_dom_sf"/>
</dbReference>
<evidence type="ECO:0000256" key="16">
    <source>
        <dbReference type="ARBA" id="ARBA00047899"/>
    </source>
</evidence>
<evidence type="ECO:0000313" key="23">
    <source>
        <dbReference type="Proteomes" id="UP000030645"/>
    </source>
</evidence>
<evidence type="ECO:0000256" key="18">
    <source>
        <dbReference type="PROSITE-ProRule" id="PRU10141"/>
    </source>
</evidence>
<evidence type="ECO:0000256" key="15">
    <source>
        <dbReference type="ARBA" id="ARBA00023180"/>
    </source>
</evidence>
<evidence type="ECO:0000256" key="20">
    <source>
        <dbReference type="SAM" id="SignalP"/>
    </source>
</evidence>
<feature type="domain" description="Protein kinase" evidence="21">
    <location>
        <begin position="595"/>
        <end position="870"/>
    </location>
</feature>
<dbReference type="PROSITE" id="PS00108">
    <property type="entry name" value="PROTEIN_KINASE_ST"/>
    <property type="match status" value="1"/>
</dbReference>
<keyword evidence="13 19" id="KW-0472">Membrane</keyword>
<keyword evidence="3" id="KW-1003">Cell membrane</keyword>
<dbReference type="InterPro" id="IPR032872">
    <property type="entry name" value="WAK_assoc_C"/>
</dbReference>
<name>W9S4U0_9ROSA</name>
<keyword evidence="6" id="KW-0808">Transferase</keyword>
<evidence type="ECO:0000256" key="10">
    <source>
        <dbReference type="ARBA" id="ARBA00022777"/>
    </source>
</evidence>
<dbReference type="InterPro" id="IPR017441">
    <property type="entry name" value="Protein_kinase_ATP_BS"/>
</dbReference>
<reference evidence="23" key="1">
    <citation type="submission" date="2013-01" db="EMBL/GenBank/DDBJ databases">
        <title>Draft Genome Sequence of a Mulberry Tree, Morus notabilis C.K. Schneid.</title>
        <authorList>
            <person name="He N."/>
            <person name="Zhao S."/>
        </authorList>
    </citation>
    <scope>NUCLEOTIDE SEQUENCE</scope>
</reference>
<evidence type="ECO:0000256" key="19">
    <source>
        <dbReference type="SAM" id="Phobius"/>
    </source>
</evidence>
<evidence type="ECO:0000256" key="9">
    <source>
        <dbReference type="ARBA" id="ARBA00022741"/>
    </source>
</evidence>
<evidence type="ECO:0000256" key="3">
    <source>
        <dbReference type="ARBA" id="ARBA00022475"/>
    </source>
</evidence>
<keyword evidence="5" id="KW-0597">Phosphoprotein</keyword>
<dbReference type="InterPro" id="IPR025287">
    <property type="entry name" value="WAK_GUB"/>
</dbReference>
<dbReference type="eggNOG" id="KOG1187">
    <property type="taxonomic scope" value="Eukaryota"/>
</dbReference>
<keyword evidence="10 22" id="KW-0418">Kinase</keyword>
<evidence type="ECO:0000256" key="1">
    <source>
        <dbReference type="ARBA" id="ARBA00004251"/>
    </source>
</evidence>
<dbReference type="Pfam" id="PF13947">
    <property type="entry name" value="GUB_WAK_bind"/>
    <property type="match status" value="2"/>
</dbReference>
<keyword evidence="7 19" id="KW-0812">Transmembrane</keyword>
<dbReference type="PANTHER" id="PTHR46008:SF20">
    <property type="entry name" value="PROTEIN KINASE DOMAIN-CONTAINING PROTEIN"/>
    <property type="match status" value="1"/>
</dbReference>
<organism evidence="22 23">
    <name type="scientific">Morus notabilis</name>
    <dbReference type="NCBI Taxonomy" id="981085"/>
    <lineage>
        <taxon>Eukaryota</taxon>
        <taxon>Viridiplantae</taxon>
        <taxon>Streptophyta</taxon>
        <taxon>Embryophyta</taxon>
        <taxon>Tracheophyta</taxon>
        <taxon>Spermatophyta</taxon>
        <taxon>Magnoliopsida</taxon>
        <taxon>eudicotyledons</taxon>
        <taxon>Gunneridae</taxon>
        <taxon>Pentapetalae</taxon>
        <taxon>rosids</taxon>
        <taxon>fabids</taxon>
        <taxon>Rosales</taxon>
        <taxon>Moraceae</taxon>
        <taxon>Moreae</taxon>
        <taxon>Morus</taxon>
    </lineage>
</organism>
<evidence type="ECO:0000256" key="14">
    <source>
        <dbReference type="ARBA" id="ARBA00023170"/>
    </source>
</evidence>
<keyword evidence="9 18" id="KW-0547">Nucleotide-binding</keyword>
<dbReference type="Gene3D" id="3.30.200.20">
    <property type="entry name" value="Phosphorylase Kinase, domain 1"/>
    <property type="match status" value="1"/>
</dbReference>
<dbReference type="STRING" id="981085.W9S4U0"/>
<evidence type="ECO:0000256" key="12">
    <source>
        <dbReference type="ARBA" id="ARBA00022989"/>
    </source>
</evidence>
<dbReference type="Gene3D" id="1.10.510.10">
    <property type="entry name" value="Transferase(Phosphotransferase) domain 1"/>
    <property type="match status" value="1"/>
</dbReference>
<dbReference type="FunFam" id="1.10.510.10:FF:000161">
    <property type="entry name" value="Wall-associated receptor kinase-like 20"/>
    <property type="match status" value="1"/>
</dbReference>
<dbReference type="PANTHER" id="PTHR46008">
    <property type="entry name" value="LEAF RUST 10 DISEASE-RESISTANCE LOCUS RECEPTOR-LIKE PROTEIN KINASE-LIKE 1.4"/>
    <property type="match status" value="1"/>
</dbReference>
<dbReference type="InterPro" id="IPR000719">
    <property type="entry name" value="Prot_kinase_dom"/>
</dbReference>
<dbReference type="Proteomes" id="UP000030645">
    <property type="component" value="Unassembled WGS sequence"/>
</dbReference>
<accession>W9S4U0</accession>
<evidence type="ECO:0000256" key="2">
    <source>
        <dbReference type="ARBA" id="ARBA00012513"/>
    </source>
</evidence>
<dbReference type="GO" id="GO:0004674">
    <property type="term" value="F:protein serine/threonine kinase activity"/>
    <property type="evidence" value="ECO:0007669"/>
    <property type="project" value="UniProtKB-KW"/>
</dbReference>
<evidence type="ECO:0000259" key="21">
    <source>
        <dbReference type="PROSITE" id="PS50011"/>
    </source>
</evidence>
<evidence type="ECO:0000256" key="4">
    <source>
        <dbReference type="ARBA" id="ARBA00022527"/>
    </source>
</evidence>
<dbReference type="Pfam" id="PF14380">
    <property type="entry name" value="WAK_assoc"/>
    <property type="match status" value="2"/>
</dbReference>
<evidence type="ECO:0000256" key="11">
    <source>
        <dbReference type="ARBA" id="ARBA00022840"/>
    </source>
</evidence>
<keyword evidence="4" id="KW-0723">Serine/threonine-protein kinase</keyword>